<proteinExistence type="predicted"/>
<reference evidence="5 8" key="2">
    <citation type="submission" date="2018-02" db="EMBL/GenBank/DDBJ databases">
        <title>Genomic Encyclopedia of Archaeal and Bacterial Type Strains, Phase II (KMG-II): from individual species to whole genera.</title>
        <authorList>
            <person name="Goeker M."/>
        </authorList>
    </citation>
    <scope>NUCLEOTIDE SEQUENCE [LARGE SCALE GENOMIC DNA]</scope>
    <source>
        <strain evidence="5 8">DSM 21165</strain>
    </source>
</reference>
<keyword evidence="7" id="KW-1185">Reference proteome</keyword>
<evidence type="ECO:0000313" key="5">
    <source>
        <dbReference type="EMBL" id="PQV50634.1"/>
    </source>
</evidence>
<dbReference type="AlphaFoldDB" id="A0A090W3K6"/>
<dbReference type="GO" id="GO:0030288">
    <property type="term" value="C:outer membrane-bounded periplasmic space"/>
    <property type="evidence" value="ECO:0007669"/>
    <property type="project" value="InterPro"/>
</dbReference>
<dbReference type="EMBL" id="BBNR01000008">
    <property type="protein sequence ID" value="GAL67173.1"/>
    <property type="molecule type" value="Genomic_DNA"/>
</dbReference>
<dbReference type="CDD" id="cd13671">
    <property type="entry name" value="PBP2_TRAP_SBP_like_3"/>
    <property type="match status" value="1"/>
</dbReference>
<evidence type="ECO:0000313" key="4">
    <source>
        <dbReference type="EMBL" id="GAL89816.1"/>
    </source>
</evidence>
<gene>
    <name evidence="5" type="ORF">CLV33_102499</name>
    <name evidence="2" type="ORF">JCM19301_1785</name>
    <name evidence="3" type="ORF">JCM19302_1981</name>
    <name evidence="4" type="ORF">JCM19538_3293</name>
</gene>
<dbReference type="GO" id="GO:0030246">
    <property type="term" value="F:carbohydrate binding"/>
    <property type="evidence" value="ECO:0007669"/>
    <property type="project" value="TreeGrafter"/>
</dbReference>
<name>A0A090W3K6_9FLAO</name>
<dbReference type="NCBIfam" id="TIGR00787">
    <property type="entry name" value="dctP"/>
    <property type="match status" value="1"/>
</dbReference>
<dbReference type="Proteomes" id="UP000029646">
    <property type="component" value="Unassembled WGS sequence"/>
</dbReference>
<dbReference type="InterPro" id="IPR018389">
    <property type="entry name" value="DctP_fam"/>
</dbReference>
<dbReference type="Proteomes" id="UP000030184">
    <property type="component" value="Unassembled WGS sequence"/>
</dbReference>
<dbReference type="PANTHER" id="PTHR33376">
    <property type="match status" value="1"/>
</dbReference>
<sequence length="324" mass="36415">MRYKLILLVILCIGITSCKEETGTKVLYLGHTLPQTHPVHKGILEFQKALEQKSNGTLKVKIFPDAQLGSEREVLELLQIGSVAATKVSAATLSNFVPEYHILGIPYLFRDKDHQFEVLEGEIGKSILQKGSKFWLRGLCYYDAGSRSFYTSQKAIRTPEDLKGLKIRVMNNQMAINMVNSMGGSATPLAYGELYTAIQQGVVDGAENNPPSFVSSNHYEISKYYTLDQHSSVPDVLLIGTKFWDKLSEEEKVWVQEAADESAQAQKKFWNESVEESMKIAREAGVEIIIPDKSLFAEKSKSVVEEFVKEFPEMEPIVNQIKNK</sequence>
<dbReference type="Proteomes" id="UP000029641">
    <property type="component" value="Unassembled WGS sequence"/>
</dbReference>
<dbReference type="PROSITE" id="PS51257">
    <property type="entry name" value="PROKAR_LIPOPROTEIN"/>
    <property type="match status" value="1"/>
</dbReference>
<keyword evidence="1" id="KW-0732">Signal</keyword>
<dbReference type="InterPro" id="IPR004682">
    <property type="entry name" value="TRAP_DctP"/>
</dbReference>
<dbReference type="GO" id="GO:0055085">
    <property type="term" value="P:transmembrane transport"/>
    <property type="evidence" value="ECO:0007669"/>
    <property type="project" value="InterPro"/>
</dbReference>
<dbReference type="EMBL" id="PVEO01000002">
    <property type="protein sequence ID" value="PQV50634.1"/>
    <property type="molecule type" value="Genomic_DNA"/>
</dbReference>
<dbReference type="PANTHER" id="PTHR33376:SF2">
    <property type="entry name" value="DICARBOXYLATE-BINDING PERIPLASMIC PROTEIN"/>
    <property type="match status" value="1"/>
</dbReference>
<dbReference type="eggNOG" id="COG1638">
    <property type="taxonomic scope" value="Bacteria"/>
</dbReference>
<evidence type="ECO:0000313" key="8">
    <source>
        <dbReference type="Proteomes" id="UP000251545"/>
    </source>
</evidence>
<dbReference type="EMBL" id="BBNY01000053">
    <property type="protein sequence ID" value="GAL89816.1"/>
    <property type="molecule type" value="Genomic_DNA"/>
</dbReference>
<dbReference type="Gene3D" id="3.40.190.170">
    <property type="entry name" value="Bacterial extracellular solute-binding protein, family 7"/>
    <property type="match status" value="1"/>
</dbReference>
<protein>
    <submittedName>
        <fullName evidence="3">TRAP-type C4-dicarboxylate transport system periplasmic component</fullName>
    </submittedName>
    <submittedName>
        <fullName evidence="5">Tripartite ATP-independent transporter DctP family solute receptor</fullName>
    </submittedName>
</protein>
<dbReference type="PIRSF" id="PIRSF006470">
    <property type="entry name" value="DctB"/>
    <property type="match status" value="1"/>
</dbReference>
<dbReference type="InterPro" id="IPR038404">
    <property type="entry name" value="TRAP_DctP_sf"/>
</dbReference>
<evidence type="ECO:0000313" key="2">
    <source>
        <dbReference type="EMBL" id="GAL67173.1"/>
    </source>
</evidence>
<dbReference type="RefSeq" id="WP_042243665.1">
    <property type="nucleotide sequence ID" value="NZ_BBNR01000008.1"/>
</dbReference>
<dbReference type="NCBIfam" id="NF037995">
    <property type="entry name" value="TRAP_S1"/>
    <property type="match status" value="1"/>
</dbReference>
<dbReference type="EMBL" id="BBNS01000008">
    <property type="protein sequence ID" value="GAL70818.1"/>
    <property type="molecule type" value="Genomic_DNA"/>
</dbReference>
<dbReference type="Pfam" id="PF03480">
    <property type="entry name" value="DctP"/>
    <property type="match status" value="1"/>
</dbReference>
<accession>A0A090W3K6</accession>
<dbReference type="OrthoDB" id="9776801at2"/>
<organism evidence="3 6">
    <name type="scientific">Jejuia pallidilutea</name>
    <dbReference type="NCBI Taxonomy" id="504487"/>
    <lineage>
        <taxon>Bacteria</taxon>
        <taxon>Pseudomonadati</taxon>
        <taxon>Bacteroidota</taxon>
        <taxon>Flavobacteriia</taxon>
        <taxon>Flavobacteriales</taxon>
        <taxon>Flavobacteriaceae</taxon>
        <taxon>Jejuia</taxon>
    </lineage>
</organism>
<keyword evidence="5" id="KW-0675">Receptor</keyword>
<comment type="caution">
    <text evidence="3">The sequence shown here is derived from an EMBL/GenBank/DDBJ whole genome shotgun (WGS) entry which is preliminary data.</text>
</comment>
<reference evidence="7" key="1">
    <citation type="journal article" date="2014" name="Genome Announc.">
        <title>Draft Genome Sequence of Marine Flavobacterium Jejuia pallidilutea Strain 11shimoA1 and Pigmentation Mutants.</title>
        <authorList>
            <person name="Takatani N."/>
            <person name="Nakanishi M."/>
            <person name="Meirelles P."/>
            <person name="Mino S."/>
            <person name="Suda W."/>
            <person name="Oshima K."/>
            <person name="Hattori M."/>
            <person name="Ohkuma M."/>
            <person name="Hosokawa M."/>
            <person name="Miyashita K."/>
            <person name="Thompson F.L."/>
            <person name="Niwa A."/>
            <person name="Sawabe T."/>
            <person name="Sawabe T."/>
        </authorList>
    </citation>
    <scope>NUCLEOTIDE SEQUENCE [LARGE SCALE GENOMIC DNA]</scope>
    <source>
        <strain evidence="7">JCM 19538</strain>
    </source>
</reference>
<evidence type="ECO:0000313" key="3">
    <source>
        <dbReference type="EMBL" id="GAL70818.1"/>
    </source>
</evidence>
<dbReference type="STRING" id="504487.JCM19538_3293"/>
<evidence type="ECO:0000313" key="7">
    <source>
        <dbReference type="Proteomes" id="UP000030184"/>
    </source>
</evidence>
<evidence type="ECO:0000256" key="1">
    <source>
        <dbReference type="ARBA" id="ARBA00022729"/>
    </source>
</evidence>
<evidence type="ECO:0000313" key="6">
    <source>
        <dbReference type="Proteomes" id="UP000029646"/>
    </source>
</evidence>
<dbReference type="Proteomes" id="UP000251545">
    <property type="component" value="Unassembled WGS sequence"/>
</dbReference>